<keyword evidence="5" id="KW-1185">Reference proteome</keyword>
<comment type="similarity">
    <text evidence="1">Belongs to the STIG1 family.</text>
</comment>
<proteinExistence type="inferred from homology"/>
<accession>A0A0D3G5C7</accession>
<evidence type="ECO:0000256" key="1">
    <source>
        <dbReference type="ARBA" id="ARBA00006010"/>
    </source>
</evidence>
<feature type="chain" id="PRO_5002272234" description="4Fe-4S ferredoxin-type domain-containing protein" evidence="3">
    <location>
        <begin position="21"/>
        <end position="246"/>
    </location>
</feature>
<evidence type="ECO:0000256" key="2">
    <source>
        <dbReference type="ARBA" id="ARBA00022729"/>
    </source>
</evidence>
<feature type="signal peptide" evidence="3">
    <location>
        <begin position="1"/>
        <end position="20"/>
    </location>
</feature>
<reference evidence="4" key="1">
    <citation type="journal article" date="2009" name="Rice">
        <title>De Novo Next Generation Sequencing of Plant Genomes.</title>
        <authorList>
            <person name="Rounsley S."/>
            <person name="Marri P.R."/>
            <person name="Yu Y."/>
            <person name="He R."/>
            <person name="Sisneros N."/>
            <person name="Goicoechea J.L."/>
            <person name="Lee S.J."/>
            <person name="Angelova A."/>
            <person name="Kudrna D."/>
            <person name="Luo M."/>
            <person name="Affourtit J."/>
            <person name="Desany B."/>
            <person name="Knight J."/>
            <person name="Niazi F."/>
            <person name="Egholm M."/>
            <person name="Wing R.A."/>
        </authorList>
    </citation>
    <scope>NUCLEOTIDE SEQUENCE [LARGE SCALE GENOMIC DNA]</scope>
    <source>
        <strain evidence="4">cv. IRGC 105608</strain>
    </source>
</reference>
<dbReference type="EnsemblPlants" id="OBART05G09580.1">
    <property type="protein sequence ID" value="OBART05G09580.1"/>
    <property type="gene ID" value="OBART05G09580"/>
</dbReference>
<dbReference type="PaxDb" id="65489-OBART05G09580.1"/>
<protein>
    <recommendedName>
        <fullName evidence="6">4Fe-4S ferredoxin-type domain-containing protein</fullName>
    </recommendedName>
</protein>
<dbReference type="Pfam" id="PF04885">
    <property type="entry name" value="Stig1"/>
    <property type="match status" value="2"/>
</dbReference>
<dbReference type="PANTHER" id="PTHR33227">
    <property type="entry name" value="STIGMA-SPECIFIC STIG1-LIKE PROTEIN 3"/>
    <property type="match status" value="1"/>
</dbReference>
<evidence type="ECO:0008006" key="6">
    <source>
        <dbReference type="Google" id="ProtNLM"/>
    </source>
</evidence>
<dbReference type="Proteomes" id="UP000026960">
    <property type="component" value="Chromosome 5"/>
</dbReference>
<organism evidence="4">
    <name type="scientific">Oryza barthii</name>
    <dbReference type="NCBI Taxonomy" id="65489"/>
    <lineage>
        <taxon>Eukaryota</taxon>
        <taxon>Viridiplantae</taxon>
        <taxon>Streptophyta</taxon>
        <taxon>Embryophyta</taxon>
        <taxon>Tracheophyta</taxon>
        <taxon>Spermatophyta</taxon>
        <taxon>Magnoliopsida</taxon>
        <taxon>Liliopsida</taxon>
        <taxon>Poales</taxon>
        <taxon>Poaceae</taxon>
        <taxon>BOP clade</taxon>
        <taxon>Oryzoideae</taxon>
        <taxon>Oryzeae</taxon>
        <taxon>Oryzinae</taxon>
        <taxon>Oryza</taxon>
    </lineage>
</organism>
<dbReference type="Gramene" id="OBART05G09580.1">
    <property type="protein sequence ID" value="OBART05G09580.1"/>
    <property type="gene ID" value="OBART05G09580"/>
</dbReference>
<evidence type="ECO:0000313" key="5">
    <source>
        <dbReference type="Proteomes" id="UP000026960"/>
    </source>
</evidence>
<dbReference type="HOGENOM" id="CLU_1130597_0_0_1"/>
<evidence type="ECO:0000313" key="4">
    <source>
        <dbReference type="EnsemblPlants" id="OBART05G09580.1"/>
    </source>
</evidence>
<name>A0A0D3G5C7_9ORYZ</name>
<dbReference type="eggNOG" id="ENOG502S1NG">
    <property type="taxonomic scope" value="Eukaryota"/>
</dbReference>
<sequence length="246" mass="25080">MAKATILLFLVLAAATAAMAATSASTAPVGMRRSRFLMTQQGQGADPYYYYSCSKKSAAAFCLAAGSPGATCCGGRCVDTGASGEHCGGCNKACKHGRSCCGGRAATTTVLLLLLVLAAAAATAPTTSMATIPTGRSRFLLAHQHRAAGAGDPYYYRPLPSMYGCSEKSAAMCVAPGSPGATCCGGRCVDTAASGDHCGGCNKACKHGRTCCGGRCVDLLFDRDNCGSCSNRCSKRCTYGLCNYAQ</sequence>
<keyword evidence="2 3" id="KW-0732">Signal</keyword>
<evidence type="ECO:0000256" key="3">
    <source>
        <dbReference type="SAM" id="SignalP"/>
    </source>
</evidence>
<dbReference type="STRING" id="65489.A0A0D3G5C7"/>
<reference evidence="4" key="2">
    <citation type="submission" date="2015-03" db="UniProtKB">
        <authorList>
            <consortium name="EnsemblPlants"/>
        </authorList>
    </citation>
    <scope>IDENTIFICATION</scope>
</reference>
<dbReference type="AlphaFoldDB" id="A0A0D3G5C7"/>
<dbReference type="InterPro" id="IPR006969">
    <property type="entry name" value="Stig-like"/>
</dbReference>
<dbReference type="PANTHER" id="PTHR33227:SF31">
    <property type="entry name" value="4FE-4S FERREDOXIN-TYPE DOMAIN-CONTAINING PROTEIN"/>
    <property type="match status" value="1"/>
</dbReference>